<protein>
    <submittedName>
        <fullName evidence="1">Uncharacterized protein</fullName>
    </submittedName>
</protein>
<name>A0AAN5L2Y6_RAOPL</name>
<gene>
    <name evidence="1" type="ORF">I8Y23_004568</name>
</gene>
<accession>A0AAN5L2Y6</accession>
<sequence>MSYKIDIIEGYEVLEATNDHATLDGVSPVDNYIDNIIDLHDAFHKRETINAFRKILSKEIIFD</sequence>
<evidence type="ECO:0000313" key="1">
    <source>
        <dbReference type="EMBL" id="HAT1608197.1"/>
    </source>
</evidence>
<organism evidence="1 2">
    <name type="scientific">Raoultella planticola</name>
    <name type="common">Klebsiella planticola</name>
    <dbReference type="NCBI Taxonomy" id="575"/>
    <lineage>
        <taxon>Bacteria</taxon>
        <taxon>Pseudomonadati</taxon>
        <taxon>Pseudomonadota</taxon>
        <taxon>Gammaproteobacteria</taxon>
        <taxon>Enterobacterales</taxon>
        <taxon>Enterobacteriaceae</taxon>
        <taxon>Klebsiella/Raoultella group</taxon>
        <taxon>Raoultella</taxon>
    </lineage>
</organism>
<comment type="caution">
    <text evidence="1">The sequence shown here is derived from an EMBL/GenBank/DDBJ whole genome shotgun (WGS) entry which is preliminary data.</text>
</comment>
<reference evidence="1" key="1">
    <citation type="journal article" date="2018" name="Genome Biol.">
        <title>SKESA: strategic k-mer extension for scrupulous assemblies.</title>
        <authorList>
            <person name="Souvorov A."/>
            <person name="Agarwala R."/>
            <person name="Lipman D.J."/>
        </authorList>
    </citation>
    <scope>NUCLEOTIDE SEQUENCE</scope>
    <source>
        <strain evidence="1">MISC063</strain>
    </source>
</reference>
<proteinExistence type="predicted"/>
<dbReference type="AlphaFoldDB" id="A0AAN5L2Y6"/>
<dbReference type="Proteomes" id="UP000864422">
    <property type="component" value="Unassembled WGS sequence"/>
</dbReference>
<dbReference type="EMBL" id="DACSEA010000027">
    <property type="protein sequence ID" value="HAT1608197.1"/>
    <property type="molecule type" value="Genomic_DNA"/>
</dbReference>
<evidence type="ECO:0000313" key="2">
    <source>
        <dbReference type="Proteomes" id="UP000864422"/>
    </source>
</evidence>
<reference evidence="1" key="2">
    <citation type="submission" date="2020-11" db="EMBL/GenBank/DDBJ databases">
        <authorList>
            <consortium name="NCBI Pathogen Detection Project"/>
        </authorList>
    </citation>
    <scope>NUCLEOTIDE SEQUENCE</scope>
    <source>
        <strain evidence="1">MISC063</strain>
    </source>
</reference>